<comment type="caution">
    <text evidence="4">The sequence shown here is derived from an EMBL/GenBank/DDBJ whole genome shotgun (WGS) entry which is preliminary data.</text>
</comment>
<evidence type="ECO:0000313" key="5">
    <source>
        <dbReference type="Proteomes" id="UP000612282"/>
    </source>
</evidence>
<dbReference type="Gene3D" id="3.40.630.30">
    <property type="match status" value="1"/>
</dbReference>
<keyword evidence="1" id="KW-0808">Transferase</keyword>
<keyword evidence="5" id="KW-1185">Reference proteome</keyword>
<evidence type="ECO:0000256" key="2">
    <source>
        <dbReference type="ARBA" id="ARBA00023315"/>
    </source>
</evidence>
<dbReference type="CDD" id="cd04301">
    <property type="entry name" value="NAT_SF"/>
    <property type="match status" value="2"/>
</dbReference>
<dbReference type="InterPro" id="IPR000182">
    <property type="entry name" value="GNAT_dom"/>
</dbReference>
<dbReference type="SUPFAM" id="SSF55729">
    <property type="entry name" value="Acyl-CoA N-acyltransferases (Nat)"/>
    <property type="match status" value="2"/>
</dbReference>
<dbReference type="RefSeq" id="WP_203795918.1">
    <property type="nucleotide sequence ID" value="NZ_BAAAQE010000036.1"/>
</dbReference>
<evidence type="ECO:0000256" key="1">
    <source>
        <dbReference type="ARBA" id="ARBA00022679"/>
    </source>
</evidence>
<dbReference type="PROSITE" id="PS51186">
    <property type="entry name" value="GNAT"/>
    <property type="match status" value="2"/>
</dbReference>
<organism evidence="4 5">
    <name type="scientific">Actinoplanes couchii</name>
    <dbReference type="NCBI Taxonomy" id="403638"/>
    <lineage>
        <taxon>Bacteria</taxon>
        <taxon>Bacillati</taxon>
        <taxon>Actinomycetota</taxon>
        <taxon>Actinomycetes</taxon>
        <taxon>Micromonosporales</taxon>
        <taxon>Micromonosporaceae</taxon>
        <taxon>Actinoplanes</taxon>
    </lineage>
</organism>
<dbReference type="InterPro" id="IPR050832">
    <property type="entry name" value="Bact_Acetyltransf"/>
</dbReference>
<accession>A0ABQ3X8I1</accession>
<dbReference type="EMBL" id="BOMG01000042">
    <property type="protein sequence ID" value="GID54820.1"/>
    <property type="molecule type" value="Genomic_DNA"/>
</dbReference>
<name>A0ABQ3X8I1_9ACTN</name>
<evidence type="ECO:0000259" key="3">
    <source>
        <dbReference type="PROSITE" id="PS51186"/>
    </source>
</evidence>
<feature type="domain" description="N-acetyltransferase" evidence="3">
    <location>
        <begin position="148"/>
        <end position="296"/>
    </location>
</feature>
<evidence type="ECO:0000313" key="4">
    <source>
        <dbReference type="EMBL" id="GID54820.1"/>
    </source>
</evidence>
<keyword evidence="2" id="KW-0012">Acyltransferase</keyword>
<protein>
    <submittedName>
        <fullName evidence="4">Phosphinothricin acetyltransferase</fullName>
    </submittedName>
</protein>
<feature type="domain" description="N-acetyltransferase" evidence="3">
    <location>
        <begin position="3"/>
        <end position="151"/>
    </location>
</feature>
<dbReference type="InterPro" id="IPR016181">
    <property type="entry name" value="Acyl_CoA_acyltransferase"/>
</dbReference>
<sequence length="297" mass="32366">MSIEVRETASEQDFEDWRAVRQAVEPNERTLEIEALRRSAANGQTFLLAYADGELAGSGVTGRSDLPDAAFVAPRVLTGFRRRGVGTALLARLAPHAEALGVAVVSAGVEDPGSLFFAHRFGFAEVDRQIEQVRTVGDETAPVVPAGVTIVSVAQRPELWRRAYDDVARQGFEDMATIATIRVEPSQWESDWIGDPAAMFLALADDRVIGCAGLLPDPDRPGIAENALTAVARDWRGRGVALALKRTALRWAVEHGIREVTTWTQAGNTAMRELNVRLGYVPRAQSISVRARLPLIF</sequence>
<dbReference type="PANTHER" id="PTHR43877">
    <property type="entry name" value="AMINOALKYLPHOSPHONATE N-ACETYLTRANSFERASE-RELATED-RELATED"/>
    <property type="match status" value="1"/>
</dbReference>
<dbReference type="Pfam" id="PF00583">
    <property type="entry name" value="Acetyltransf_1"/>
    <property type="match status" value="2"/>
</dbReference>
<gene>
    <name evidence="4" type="ORF">Aco03nite_032240</name>
</gene>
<proteinExistence type="predicted"/>
<reference evidence="4 5" key="1">
    <citation type="submission" date="2021-01" db="EMBL/GenBank/DDBJ databases">
        <title>Whole genome shotgun sequence of Actinoplanes couchii NBRC 106145.</title>
        <authorList>
            <person name="Komaki H."/>
            <person name="Tamura T."/>
        </authorList>
    </citation>
    <scope>NUCLEOTIDE SEQUENCE [LARGE SCALE GENOMIC DNA]</scope>
    <source>
        <strain evidence="4 5">NBRC 106145</strain>
    </source>
</reference>
<dbReference type="Proteomes" id="UP000612282">
    <property type="component" value="Unassembled WGS sequence"/>
</dbReference>